<dbReference type="InterPro" id="IPR047872">
    <property type="entry name" value="EFG_IV"/>
</dbReference>
<dbReference type="GO" id="GO:0005525">
    <property type="term" value="F:GTP binding"/>
    <property type="evidence" value="ECO:0007669"/>
    <property type="project" value="UniProtKB-UniRule"/>
</dbReference>
<evidence type="ECO:0000256" key="3">
    <source>
        <dbReference type="ARBA" id="ARBA00022768"/>
    </source>
</evidence>
<reference evidence="9 10" key="1">
    <citation type="submission" date="2006-10" db="EMBL/GenBank/DDBJ databases">
        <title>The Genome Sequence of Batrachochytrium dendrobatidis JEL423.</title>
        <authorList>
            <consortium name="The Broad Institute Genome Sequencing Platform"/>
            <person name="Birren B."/>
            <person name="Lander E."/>
            <person name="Galagan J."/>
            <person name="Cuomo C."/>
            <person name="Devon K."/>
            <person name="Jaffe D."/>
            <person name="Butler J."/>
            <person name="Alvarez P."/>
            <person name="Gnerre S."/>
            <person name="Grabherr M."/>
            <person name="Kleber M."/>
            <person name="Mauceli E."/>
            <person name="Brockman W."/>
            <person name="Young S."/>
            <person name="LaButti K."/>
            <person name="Sykes S."/>
            <person name="DeCaprio D."/>
            <person name="Crawford M."/>
            <person name="Koehrsen M."/>
            <person name="Engels R."/>
            <person name="Montgomery P."/>
            <person name="Pearson M."/>
            <person name="Howarth C."/>
            <person name="Larson L."/>
            <person name="White J."/>
            <person name="O'Leary S."/>
            <person name="Kodira C."/>
            <person name="Zeng Q."/>
            <person name="Yandava C."/>
            <person name="Alvarado L."/>
            <person name="Longcore J."/>
            <person name="James T."/>
        </authorList>
    </citation>
    <scope>NUCLEOTIDE SEQUENCE [LARGE SCALE GENOMIC DNA]</scope>
    <source>
        <strain evidence="9 10">JEL423</strain>
    </source>
</reference>
<keyword evidence="2 7" id="KW-0547">Nucleotide-binding</keyword>
<dbReference type="EMBL" id="DS022304">
    <property type="protein sequence ID" value="OAJ40723.1"/>
    <property type="molecule type" value="Genomic_DNA"/>
</dbReference>
<dbReference type="GO" id="GO:0005739">
    <property type="term" value="C:mitochondrion"/>
    <property type="evidence" value="ECO:0007669"/>
    <property type="project" value="UniProtKB-SubCell"/>
</dbReference>
<protein>
    <recommendedName>
        <fullName evidence="7">Elongation factor G, mitochondrial</fullName>
        <shortName evidence="7">EF-Gmt</shortName>
    </recommendedName>
    <alternativeName>
        <fullName evidence="7">Elongation factor G 1, mitochondrial</fullName>
        <shortName evidence="7">mEF-G 1</shortName>
    </alternativeName>
    <alternativeName>
        <fullName evidence="7">Elongation factor G1</fullName>
    </alternativeName>
</protein>
<dbReference type="Pfam" id="PF03764">
    <property type="entry name" value="EFG_IV"/>
    <property type="match status" value="1"/>
</dbReference>
<dbReference type="PANTHER" id="PTHR43636">
    <property type="entry name" value="ELONGATION FACTOR G, MITOCHONDRIAL"/>
    <property type="match status" value="1"/>
</dbReference>
<comment type="similarity">
    <text evidence="1">Belongs to the TRAFAC class translation factor GTPase superfamily. Classic translation factor GTPase family. EF-G/EF-2 subfamily.</text>
</comment>
<dbReference type="InterPro" id="IPR027417">
    <property type="entry name" value="P-loop_NTPase"/>
</dbReference>
<dbReference type="PROSITE" id="PS00301">
    <property type="entry name" value="G_TR_1"/>
    <property type="match status" value="1"/>
</dbReference>
<dbReference type="PRINTS" id="PR00315">
    <property type="entry name" value="ELONGATNFCT"/>
</dbReference>
<keyword evidence="4 7" id="KW-0648">Protein biosynthesis</keyword>
<evidence type="ECO:0000256" key="6">
    <source>
        <dbReference type="ARBA" id="ARBA00024731"/>
    </source>
</evidence>
<dbReference type="InterPro" id="IPR014721">
    <property type="entry name" value="Ribsml_uS5_D2-typ_fold_subgr"/>
</dbReference>
<dbReference type="GO" id="GO:0003746">
    <property type="term" value="F:translation elongation factor activity"/>
    <property type="evidence" value="ECO:0007669"/>
    <property type="project" value="UniProtKB-UniRule"/>
</dbReference>
<dbReference type="SUPFAM" id="SSF54980">
    <property type="entry name" value="EF-G C-terminal domain-like"/>
    <property type="match status" value="2"/>
</dbReference>
<dbReference type="GO" id="GO:0070125">
    <property type="term" value="P:mitochondrial translational elongation"/>
    <property type="evidence" value="ECO:0007669"/>
    <property type="project" value="UniProtKB-UniRule"/>
</dbReference>
<dbReference type="Pfam" id="PF14492">
    <property type="entry name" value="EFG_III"/>
    <property type="match status" value="1"/>
</dbReference>
<comment type="pathway">
    <text evidence="7">Protein biosynthesis; polypeptide chain elongation.</text>
</comment>
<dbReference type="CDD" id="cd16262">
    <property type="entry name" value="EFG_III"/>
    <property type="match status" value="1"/>
</dbReference>
<dbReference type="CDD" id="cd01886">
    <property type="entry name" value="EF-G"/>
    <property type="match status" value="1"/>
</dbReference>
<dbReference type="InterPro" id="IPR031157">
    <property type="entry name" value="G_TR_CS"/>
</dbReference>
<dbReference type="VEuPathDB" id="FungiDB:BDEG_24428"/>
<dbReference type="SUPFAM" id="SSF54211">
    <property type="entry name" value="Ribosomal protein S5 domain 2-like"/>
    <property type="match status" value="1"/>
</dbReference>
<dbReference type="PROSITE" id="PS51722">
    <property type="entry name" value="G_TR_2"/>
    <property type="match status" value="1"/>
</dbReference>
<comment type="function">
    <text evidence="7">Mitochondrial GTPase that catalyzes the GTP-dependent ribosomal translocation step during translation elongation. During this step, the ribosome changes from the pre-translocational (PRE) to the post-translocational (POST) state as the newly formed A-site-bound peptidyl-tRNA and P-site-bound deacylated tRNA move to the P and E sites, respectively. Catalyzes the coordinated movement of the two tRNA molecules, the mRNA and conformational changes in the ribosome.</text>
</comment>
<dbReference type="STRING" id="403673.A0A177WKV0"/>
<comment type="function">
    <text evidence="6">Catalyzes the GTP-dependent ribosomal translocation step during translation elongation. During this step, the ribosome changes from the pre-translocational (PRE) to the post-translocational (POST) state as the newly formed A-site-bound peptidyl-tRNA and P-site-bound deacylated tRNA move to the P and E sites, respectively. Catalyzes the coordinated movement of the two tRNA molecules, the mRNA and conformational changes in the ribosome.</text>
</comment>
<dbReference type="SUPFAM" id="SSF50447">
    <property type="entry name" value="Translation proteins"/>
    <property type="match status" value="1"/>
</dbReference>
<reference evidence="9 10" key="2">
    <citation type="submission" date="2016-05" db="EMBL/GenBank/DDBJ databases">
        <title>Lineage-specific infection strategies underlie the spectrum of fungal disease in amphibians.</title>
        <authorList>
            <person name="Cuomo C.A."/>
            <person name="Farrer R.A."/>
            <person name="James T."/>
            <person name="Longcore J."/>
            <person name="Birren B."/>
        </authorList>
    </citation>
    <scope>NUCLEOTIDE SEQUENCE [LARGE SCALE GENOMIC DNA]</scope>
    <source>
        <strain evidence="9 10">JEL423</strain>
    </source>
</reference>
<dbReference type="NCBIfam" id="NF009381">
    <property type="entry name" value="PRK12740.1-5"/>
    <property type="match status" value="1"/>
</dbReference>
<evidence type="ECO:0000256" key="2">
    <source>
        <dbReference type="ARBA" id="ARBA00022741"/>
    </source>
</evidence>
<dbReference type="Gene3D" id="2.40.30.10">
    <property type="entry name" value="Translation factors"/>
    <property type="match status" value="1"/>
</dbReference>
<dbReference type="Gene3D" id="3.40.50.300">
    <property type="entry name" value="P-loop containing nucleotide triphosphate hydrolases"/>
    <property type="match status" value="1"/>
</dbReference>
<dbReference type="CDD" id="cd04091">
    <property type="entry name" value="mtEFG1_II_like"/>
    <property type="match status" value="1"/>
</dbReference>
<keyword evidence="5 7" id="KW-0342">GTP-binding</keyword>
<dbReference type="FunFam" id="3.30.70.870:FF:000001">
    <property type="entry name" value="Elongation factor G"/>
    <property type="match status" value="1"/>
</dbReference>
<dbReference type="SUPFAM" id="SSF52540">
    <property type="entry name" value="P-loop containing nucleoside triphosphate hydrolases"/>
    <property type="match status" value="1"/>
</dbReference>
<dbReference type="NCBIfam" id="TIGR00231">
    <property type="entry name" value="small_GTP"/>
    <property type="match status" value="1"/>
</dbReference>
<evidence type="ECO:0000256" key="5">
    <source>
        <dbReference type="ARBA" id="ARBA00023134"/>
    </source>
</evidence>
<dbReference type="eggNOG" id="KOG0465">
    <property type="taxonomic scope" value="Eukaryota"/>
</dbReference>
<dbReference type="Pfam" id="PF00679">
    <property type="entry name" value="EFG_C"/>
    <property type="match status" value="1"/>
</dbReference>
<evidence type="ECO:0000313" key="9">
    <source>
        <dbReference type="EMBL" id="OAJ40723.1"/>
    </source>
</evidence>
<dbReference type="Gene3D" id="3.30.70.240">
    <property type="match status" value="1"/>
</dbReference>
<feature type="binding site" evidence="7">
    <location>
        <begin position="160"/>
        <end position="164"/>
    </location>
    <ligand>
        <name>GTP</name>
        <dbReference type="ChEBI" id="CHEBI:37565"/>
    </ligand>
</feature>
<keyword evidence="3 7" id="KW-0251">Elongation factor</keyword>
<dbReference type="FunFam" id="2.40.30.10:FF:000022">
    <property type="entry name" value="Elongation factor G, mitochondrial"/>
    <property type="match status" value="1"/>
</dbReference>
<sequence>MAWRSPLLPRMVAISGLLSKQHTRHISETKLKIVPICTLSIRSMTRQFNVSAVSKATAAPCQNVEAVEAPVQPHVDADDLIRFQHLRNIGISAHIDSGKTTLTERILFYTGRIDTIHEVRGKDNVGAKMDSMELEREKGITIQSAATYTSWKSHAINIIDTPGHVDFTIEVERALRVLDGAILVLCAVGGVQSQTITVDRQMKRYNIPRICFINKMDRAGANPYRVIDQIRTKLRINAVPVQMPIGVETNLQGVVDLVYMKAYINQGVKGETISVQDIPADLLEKAQTMRNTLIESIADIDETIGDIYLNENVPTPEQLRDAIRRVTISRTFVPVFMGSAYHNRGVQPLLDGVLDYLPAPHEVDNHALDTKEKEKQVVLSCQSNVPLLSLAFKLEEGRFGQLTYLRIYQGTMRRGDYITNVRTGKRVKVARLVRMHSNEMEDVESVGSGEICALFGVDCASGDTFSNGSMQLTMTSMFVPKPVISLSITPKSKESANFSKALNRFQREDPTFRVHVDHDSKQTIISGMGELHLEIYVERMKREYGVECATGKPQVAFRETITAKVHFDYLHKKQSGGSGQYGRVIGYIEPLAEEDTGEVDENGEPKELKTQSSPVEFENRTVGMNIPYQYIPAIEKGFYEACEKGSLVGHNVTGVRFVLEDGQAHLVDSSELAFRLATMYAFRESIKQAKAIVLEPIMEVSLVAPAEFQGPCIALLNRRKGTIHNSEVREEYLEVTADVPLNDMFGFSTDLRSITQGKGEFSMTYKDHQPVMPFVQEQLVKEYQIATGHAPPASNKK</sequence>
<dbReference type="InterPro" id="IPR004540">
    <property type="entry name" value="Transl_elong_EFG/EF2"/>
</dbReference>
<dbReference type="Gene3D" id="3.30.230.10">
    <property type="match status" value="1"/>
</dbReference>
<evidence type="ECO:0000256" key="7">
    <source>
        <dbReference type="HAMAP-Rule" id="MF_03061"/>
    </source>
</evidence>
<dbReference type="InterPro" id="IPR005517">
    <property type="entry name" value="Transl_elong_EFG/EF2_IV"/>
</dbReference>
<dbReference type="InterPro" id="IPR005225">
    <property type="entry name" value="Small_GTP-bd"/>
</dbReference>
<dbReference type="AlphaFoldDB" id="A0A177WKV0"/>
<dbReference type="Pfam" id="PF03144">
    <property type="entry name" value="GTP_EFTU_D2"/>
    <property type="match status" value="1"/>
</dbReference>
<dbReference type="HAMAP" id="MF_00054_B">
    <property type="entry name" value="EF_G_EF_2_B"/>
    <property type="match status" value="1"/>
</dbReference>
<dbReference type="SMART" id="SM00889">
    <property type="entry name" value="EFG_IV"/>
    <property type="match status" value="1"/>
</dbReference>
<evidence type="ECO:0000313" key="10">
    <source>
        <dbReference type="Proteomes" id="UP000077115"/>
    </source>
</evidence>
<dbReference type="Pfam" id="PF00009">
    <property type="entry name" value="GTP_EFTU"/>
    <property type="match status" value="1"/>
</dbReference>
<proteinExistence type="inferred from homology"/>
<feature type="binding site" evidence="7">
    <location>
        <begin position="93"/>
        <end position="100"/>
    </location>
    <ligand>
        <name>GTP</name>
        <dbReference type="ChEBI" id="CHEBI:37565"/>
    </ligand>
</feature>
<dbReference type="InterPro" id="IPR009022">
    <property type="entry name" value="EFG_III"/>
</dbReference>
<dbReference type="OrthoDB" id="198619at2759"/>
<organism evidence="9 10">
    <name type="scientific">Batrachochytrium dendrobatidis (strain JEL423)</name>
    <dbReference type="NCBI Taxonomy" id="403673"/>
    <lineage>
        <taxon>Eukaryota</taxon>
        <taxon>Fungi</taxon>
        <taxon>Fungi incertae sedis</taxon>
        <taxon>Chytridiomycota</taxon>
        <taxon>Chytridiomycota incertae sedis</taxon>
        <taxon>Chytridiomycetes</taxon>
        <taxon>Rhizophydiales</taxon>
        <taxon>Rhizophydiales incertae sedis</taxon>
        <taxon>Batrachochytrium</taxon>
    </lineage>
</organism>
<comment type="similarity">
    <text evidence="7">Belongs to the GTP-binding elongation factor family. EF-G/EF-2 subfamily.</text>
</comment>
<dbReference type="Gene3D" id="3.30.70.870">
    <property type="entry name" value="Elongation Factor G (Translational Gtpase), domain 3"/>
    <property type="match status" value="1"/>
</dbReference>
<dbReference type="InterPro" id="IPR041095">
    <property type="entry name" value="EFG_II"/>
</dbReference>
<feature type="domain" description="Tr-type G" evidence="8">
    <location>
        <begin position="84"/>
        <end position="361"/>
    </location>
</feature>
<dbReference type="Proteomes" id="UP000077115">
    <property type="component" value="Unassembled WGS sequence"/>
</dbReference>
<dbReference type="FunFam" id="3.40.50.300:FF:000029">
    <property type="entry name" value="Elongation factor G"/>
    <property type="match status" value="1"/>
</dbReference>
<name>A0A177WKV0_BATDL</name>
<comment type="subcellular location">
    <subcellularLocation>
        <location evidence="7">Mitochondrion</location>
    </subcellularLocation>
</comment>
<dbReference type="CDD" id="cd01434">
    <property type="entry name" value="EFG_mtEFG1_IV"/>
    <property type="match status" value="1"/>
</dbReference>
<dbReference type="InterPro" id="IPR009000">
    <property type="entry name" value="Transl_B-barrel_sf"/>
</dbReference>
<gene>
    <name evidence="7" type="primary">MEF1</name>
    <name evidence="9" type="ORF">BDEG_24428</name>
</gene>
<dbReference type="SMART" id="SM00838">
    <property type="entry name" value="EFG_C"/>
    <property type="match status" value="1"/>
</dbReference>
<dbReference type="InterPro" id="IPR004161">
    <property type="entry name" value="EFTu-like_2"/>
</dbReference>
<dbReference type="InterPro" id="IPR000795">
    <property type="entry name" value="T_Tr_GTP-bd_dom"/>
</dbReference>
<dbReference type="GO" id="GO:0003924">
    <property type="term" value="F:GTPase activity"/>
    <property type="evidence" value="ECO:0007669"/>
    <property type="project" value="UniProtKB-UniRule"/>
</dbReference>
<dbReference type="NCBIfam" id="TIGR00484">
    <property type="entry name" value="EF-G"/>
    <property type="match status" value="1"/>
</dbReference>
<dbReference type="FunFam" id="3.30.70.240:FF:000001">
    <property type="entry name" value="Elongation factor G"/>
    <property type="match status" value="1"/>
</dbReference>
<dbReference type="InterPro" id="IPR035647">
    <property type="entry name" value="EFG_III/V"/>
</dbReference>
<dbReference type="FunFam" id="3.30.230.10:FF:000003">
    <property type="entry name" value="Elongation factor G"/>
    <property type="match status" value="1"/>
</dbReference>
<dbReference type="UniPathway" id="UPA00345"/>
<accession>A0A177WKV0</accession>
<evidence type="ECO:0000256" key="4">
    <source>
        <dbReference type="ARBA" id="ARBA00022917"/>
    </source>
</evidence>
<evidence type="ECO:0000256" key="1">
    <source>
        <dbReference type="ARBA" id="ARBA00005870"/>
    </source>
</evidence>
<dbReference type="InterPro" id="IPR020568">
    <property type="entry name" value="Ribosomal_Su5_D2-typ_SF"/>
</dbReference>
<dbReference type="PANTHER" id="PTHR43636:SF2">
    <property type="entry name" value="ELONGATION FACTOR G, MITOCHONDRIAL"/>
    <property type="match status" value="1"/>
</dbReference>
<dbReference type="InterPro" id="IPR000640">
    <property type="entry name" value="EFG_V-like"/>
</dbReference>
<evidence type="ECO:0000259" key="8">
    <source>
        <dbReference type="PROSITE" id="PS51722"/>
    </source>
</evidence>
<feature type="binding site" evidence="7">
    <location>
        <begin position="214"/>
        <end position="217"/>
    </location>
    <ligand>
        <name>GTP</name>
        <dbReference type="ChEBI" id="CHEBI:37565"/>
    </ligand>
</feature>
<keyword evidence="7" id="KW-0496">Mitochondrion</keyword>